<accession>A0A0D2P288</accession>
<organism evidence="5 6">
    <name type="scientific">Hypholoma sublateritium (strain FD-334 SS-4)</name>
    <dbReference type="NCBI Taxonomy" id="945553"/>
    <lineage>
        <taxon>Eukaryota</taxon>
        <taxon>Fungi</taxon>
        <taxon>Dikarya</taxon>
        <taxon>Basidiomycota</taxon>
        <taxon>Agaricomycotina</taxon>
        <taxon>Agaricomycetes</taxon>
        <taxon>Agaricomycetidae</taxon>
        <taxon>Agaricales</taxon>
        <taxon>Agaricineae</taxon>
        <taxon>Strophariaceae</taxon>
        <taxon>Hypholoma</taxon>
    </lineage>
</organism>
<name>A0A0D2P288_HYPSF</name>
<evidence type="ECO:0000256" key="2">
    <source>
        <dbReference type="ARBA" id="ARBA00022703"/>
    </source>
</evidence>
<dbReference type="Gene3D" id="3.40.50.1460">
    <property type="match status" value="1"/>
</dbReference>
<dbReference type="PANTHER" id="PTHR48104:SF30">
    <property type="entry name" value="METACASPASE-1"/>
    <property type="match status" value="1"/>
</dbReference>
<dbReference type="InterPro" id="IPR029030">
    <property type="entry name" value="Caspase-like_dom_sf"/>
</dbReference>
<keyword evidence="3" id="KW-0378">Hydrolase</keyword>
<evidence type="ECO:0000313" key="6">
    <source>
        <dbReference type="Proteomes" id="UP000054270"/>
    </source>
</evidence>
<dbReference type="AlphaFoldDB" id="A0A0D2P288"/>
<comment type="similarity">
    <text evidence="1">Belongs to the peptidase C14B family.</text>
</comment>
<dbReference type="OrthoDB" id="3223806at2759"/>
<dbReference type="SUPFAM" id="SSF52129">
    <property type="entry name" value="Caspase-like"/>
    <property type="match status" value="1"/>
</dbReference>
<dbReference type="Proteomes" id="UP000054270">
    <property type="component" value="Unassembled WGS sequence"/>
</dbReference>
<dbReference type="GO" id="GO:0004197">
    <property type="term" value="F:cysteine-type endopeptidase activity"/>
    <property type="evidence" value="ECO:0007669"/>
    <property type="project" value="InterPro"/>
</dbReference>
<feature type="domain" description="Peptidase C14 caspase" evidence="4">
    <location>
        <begin position="22"/>
        <end position="276"/>
    </location>
</feature>
<protein>
    <recommendedName>
        <fullName evidence="4">Peptidase C14 caspase domain-containing protein</fullName>
    </recommendedName>
</protein>
<evidence type="ECO:0000256" key="1">
    <source>
        <dbReference type="ARBA" id="ARBA00009005"/>
    </source>
</evidence>
<dbReference type="GO" id="GO:0006915">
    <property type="term" value="P:apoptotic process"/>
    <property type="evidence" value="ECO:0007669"/>
    <property type="project" value="UniProtKB-KW"/>
</dbReference>
<dbReference type="EMBL" id="KN817533">
    <property type="protein sequence ID" value="KJA25049.1"/>
    <property type="molecule type" value="Genomic_DNA"/>
</dbReference>
<dbReference type="GO" id="GO:0005737">
    <property type="term" value="C:cytoplasm"/>
    <property type="evidence" value="ECO:0007669"/>
    <property type="project" value="TreeGrafter"/>
</dbReference>
<evidence type="ECO:0000256" key="3">
    <source>
        <dbReference type="ARBA" id="ARBA00022807"/>
    </source>
</evidence>
<evidence type="ECO:0000259" key="4">
    <source>
        <dbReference type="Pfam" id="PF00656"/>
    </source>
</evidence>
<proteinExistence type="inferred from homology"/>
<dbReference type="InterPro" id="IPR011600">
    <property type="entry name" value="Pept_C14_caspase"/>
</dbReference>
<dbReference type="PANTHER" id="PTHR48104">
    <property type="entry name" value="METACASPASE-4"/>
    <property type="match status" value="1"/>
</dbReference>
<sequence>MSESISPVSVPSAASAVARPLFAVIIGINKYKAGPRHGVPSLRGAVRDAQSVKQYLEEYLDVPSHQIALLIDQDATRSAIITAIASLANNPLIAPGNPILIYYAGHGTQITAPEKWECGSPDRKIQAIVPYDCTPSGYDVAPIPDRSINGLLYAVSEKKGNNITVVLDCCHSASGTRGARNIDETVLTTKPTPRSIRLPDHTYRDDFDQEIWGITPESVRGSSTIAKFANHGLGSHILLAASLPAELAYEASVNSPDGKEVTRGRFSVALLNLLHAEPPSRLRYCDILHRLEHIANQNPQCEGLYKDRTLFNLEVPPVTLSKAFPIRYESATGMGPGQHIIEAGSIHNVSHESEFTVYYESDQQRLNPIGMLSVKAVKPFSSVGHPVGGKCPVNPFEPPISMPVAIHTKYEAQENLRVWIEPTDGFRTIFDGLKREYPELLQSISLASDQSLSDIELRFTEKQEVSMKISAVQQLLPNKNSFDWTVDNVKQDPEFLANILFQASIFYSELRRPENNPRITASVDVEFYELEQDIEAFISSGRPDEPLENYRPLTPILNKKNLWKDGVVNINVRNTAPGDNIPYGLKLTNNSSLDLFVNVFFFENNSLKISPCIQSGSSGPYKYDIQLKRKQEIINERHEKVLAPGTLAIGYGAAGYNPISFQIVNTARKTEVDFIKIYLTTDPVDLSHLEQPSPFNFSGSTRAMRPWMASPYVSWSHIIIPVIEHPED</sequence>
<gene>
    <name evidence="5" type="ORF">HYPSUDRAFT_65005</name>
</gene>
<dbReference type="Pfam" id="PF00656">
    <property type="entry name" value="Peptidase_C14"/>
    <property type="match status" value="1"/>
</dbReference>
<dbReference type="GO" id="GO:0006508">
    <property type="term" value="P:proteolysis"/>
    <property type="evidence" value="ECO:0007669"/>
    <property type="project" value="InterPro"/>
</dbReference>
<keyword evidence="3" id="KW-0645">Protease</keyword>
<dbReference type="InterPro" id="IPR050452">
    <property type="entry name" value="Metacaspase"/>
</dbReference>
<reference evidence="6" key="1">
    <citation type="submission" date="2014-04" db="EMBL/GenBank/DDBJ databases">
        <title>Evolutionary Origins and Diversification of the Mycorrhizal Mutualists.</title>
        <authorList>
            <consortium name="DOE Joint Genome Institute"/>
            <consortium name="Mycorrhizal Genomics Consortium"/>
            <person name="Kohler A."/>
            <person name="Kuo A."/>
            <person name="Nagy L.G."/>
            <person name="Floudas D."/>
            <person name="Copeland A."/>
            <person name="Barry K.W."/>
            <person name="Cichocki N."/>
            <person name="Veneault-Fourrey C."/>
            <person name="LaButti K."/>
            <person name="Lindquist E.A."/>
            <person name="Lipzen A."/>
            <person name="Lundell T."/>
            <person name="Morin E."/>
            <person name="Murat C."/>
            <person name="Riley R."/>
            <person name="Ohm R."/>
            <person name="Sun H."/>
            <person name="Tunlid A."/>
            <person name="Henrissat B."/>
            <person name="Grigoriev I.V."/>
            <person name="Hibbett D.S."/>
            <person name="Martin F."/>
        </authorList>
    </citation>
    <scope>NUCLEOTIDE SEQUENCE [LARGE SCALE GENOMIC DNA]</scope>
    <source>
        <strain evidence="6">FD-334 SS-4</strain>
    </source>
</reference>
<evidence type="ECO:0000313" key="5">
    <source>
        <dbReference type="EMBL" id="KJA25049.1"/>
    </source>
</evidence>
<keyword evidence="6" id="KW-1185">Reference proteome</keyword>
<keyword evidence="2" id="KW-0053">Apoptosis</keyword>
<keyword evidence="3" id="KW-0788">Thiol protease</keyword>